<sequence length="149" mass="16036">MEKQTKDMALVTTGSKVSLNFALRLDNGDVVDSTFETQPASLTIGDGNLPAGFEKHILGLEVGHRETFAIAPVDGFGQYNESNIQRVERGRFAADMELAEGLVMSFADPAGGELPGVISAFDENFVTVDFNHPLAGKTLSFEVEILSVE</sequence>
<organism evidence="8 9">
    <name type="scientific">Parendozoicomonas haliclonae</name>
    <dbReference type="NCBI Taxonomy" id="1960125"/>
    <lineage>
        <taxon>Bacteria</taxon>
        <taxon>Pseudomonadati</taxon>
        <taxon>Pseudomonadota</taxon>
        <taxon>Gammaproteobacteria</taxon>
        <taxon>Oceanospirillales</taxon>
        <taxon>Endozoicomonadaceae</taxon>
        <taxon>Parendozoicomonas</taxon>
    </lineage>
</organism>
<gene>
    <name evidence="8" type="primary">fkpB</name>
    <name evidence="8" type="ORF">EHSB41UT_04165</name>
</gene>
<dbReference type="InterPro" id="IPR001179">
    <property type="entry name" value="PPIase_FKBP_dom"/>
</dbReference>
<dbReference type="GO" id="GO:0003755">
    <property type="term" value="F:peptidyl-prolyl cis-trans isomerase activity"/>
    <property type="evidence" value="ECO:0007669"/>
    <property type="project" value="UniProtKB-UniRule"/>
</dbReference>
<dbReference type="EC" id="5.2.1.8" evidence="6"/>
<dbReference type="Gene3D" id="2.40.10.330">
    <property type="match status" value="1"/>
</dbReference>
<accession>A0A1X7AQJ5</accession>
<protein>
    <recommendedName>
        <fullName evidence="6">Peptidyl-prolyl cis-trans isomerase</fullName>
        <ecNumber evidence="6">5.2.1.8</ecNumber>
    </recommendedName>
</protein>
<dbReference type="Gene3D" id="3.10.50.40">
    <property type="match status" value="1"/>
</dbReference>
<dbReference type="PANTHER" id="PTHR47861">
    <property type="entry name" value="FKBP-TYPE PEPTIDYL-PROLYL CIS-TRANS ISOMERASE SLYD"/>
    <property type="match status" value="1"/>
</dbReference>
<evidence type="ECO:0000256" key="4">
    <source>
        <dbReference type="ARBA" id="ARBA00023235"/>
    </source>
</evidence>
<evidence type="ECO:0000256" key="1">
    <source>
        <dbReference type="ARBA" id="ARBA00000971"/>
    </source>
</evidence>
<proteinExistence type="inferred from homology"/>
<dbReference type="PANTHER" id="PTHR47861:SF4">
    <property type="entry name" value="FKBP-TYPE 16 KDA PEPTIDYL-PROLYL CIS-TRANS ISOMERASE"/>
    <property type="match status" value="1"/>
</dbReference>
<dbReference type="Proteomes" id="UP000196573">
    <property type="component" value="Unassembled WGS sequence"/>
</dbReference>
<keyword evidence="3 5" id="KW-0697">Rotamase</keyword>
<evidence type="ECO:0000313" key="8">
    <source>
        <dbReference type="EMBL" id="SMA50368.1"/>
    </source>
</evidence>
<dbReference type="PROSITE" id="PS50059">
    <property type="entry name" value="FKBP_PPIASE"/>
    <property type="match status" value="1"/>
</dbReference>
<dbReference type="SUPFAM" id="SSF54534">
    <property type="entry name" value="FKBP-like"/>
    <property type="match status" value="1"/>
</dbReference>
<keyword evidence="4 5" id="KW-0413">Isomerase</keyword>
<dbReference type="EMBL" id="FWPT01000012">
    <property type="protein sequence ID" value="SMA50368.1"/>
    <property type="molecule type" value="Genomic_DNA"/>
</dbReference>
<reference evidence="8 9" key="1">
    <citation type="submission" date="2017-03" db="EMBL/GenBank/DDBJ databases">
        <authorList>
            <person name="Afonso C.L."/>
            <person name="Miller P.J."/>
            <person name="Scott M.A."/>
            <person name="Spackman E."/>
            <person name="Goraichik I."/>
            <person name="Dimitrov K.M."/>
            <person name="Suarez D.L."/>
            <person name="Swayne D.E."/>
        </authorList>
    </citation>
    <scope>NUCLEOTIDE SEQUENCE [LARGE SCALE GENOMIC DNA]</scope>
    <source>
        <strain evidence="8">SB41UT1</strain>
    </source>
</reference>
<comment type="catalytic activity">
    <reaction evidence="1 5 6">
        <text>[protein]-peptidylproline (omega=180) = [protein]-peptidylproline (omega=0)</text>
        <dbReference type="Rhea" id="RHEA:16237"/>
        <dbReference type="Rhea" id="RHEA-COMP:10747"/>
        <dbReference type="Rhea" id="RHEA-COMP:10748"/>
        <dbReference type="ChEBI" id="CHEBI:83833"/>
        <dbReference type="ChEBI" id="CHEBI:83834"/>
        <dbReference type="EC" id="5.2.1.8"/>
    </reaction>
</comment>
<evidence type="ECO:0000256" key="5">
    <source>
        <dbReference type="PROSITE-ProRule" id="PRU00277"/>
    </source>
</evidence>
<dbReference type="Pfam" id="PF00254">
    <property type="entry name" value="FKBP_C"/>
    <property type="match status" value="1"/>
</dbReference>
<dbReference type="InterPro" id="IPR046357">
    <property type="entry name" value="PPIase_dom_sf"/>
</dbReference>
<dbReference type="RefSeq" id="WP_242667382.1">
    <property type="nucleotide sequence ID" value="NZ_CBCSCN010000005.1"/>
</dbReference>
<name>A0A1X7AQJ5_9GAMM</name>
<comment type="similarity">
    <text evidence="2 6">Belongs to the FKBP-type PPIase family.</text>
</comment>
<evidence type="ECO:0000259" key="7">
    <source>
        <dbReference type="PROSITE" id="PS50059"/>
    </source>
</evidence>
<evidence type="ECO:0000256" key="2">
    <source>
        <dbReference type="ARBA" id="ARBA00006577"/>
    </source>
</evidence>
<keyword evidence="9" id="KW-1185">Reference proteome</keyword>
<dbReference type="AlphaFoldDB" id="A0A1X7AQJ5"/>
<evidence type="ECO:0000313" key="9">
    <source>
        <dbReference type="Proteomes" id="UP000196573"/>
    </source>
</evidence>
<evidence type="ECO:0000256" key="3">
    <source>
        <dbReference type="ARBA" id="ARBA00023110"/>
    </source>
</evidence>
<evidence type="ECO:0000256" key="6">
    <source>
        <dbReference type="RuleBase" id="RU003915"/>
    </source>
</evidence>
<feature type="domain" description="PPIase FKBP-type" evidence="7">
    <location>
        <begin position="14"/>
        <end position="149"/>
    </location>
</feature>
<dbReference type="InterPro" id="IPR048261">
    <property type="entry name" value="SlpA/SlyD-like_ins_sf"/>
</dbReference>